<organism evidence="3 4">
    <name type="scientific">Leuconostoc litchii</name>
    <dbReference type="NCBI Taxonomy" id="1981069"/>
    <lineage>
        <taxon>Bacteria</taxon>
        <taxon>Bacillati</taxon>
        <taxon>Bacillota</taxon>
        <taxon>Bacilli</taxon>
        <taxon>Lactobacillales</taxon>
        <taxon>Lactobacillaceae</taxon>
        <taxon>Leuconostoc</taxon>
    </lineage>
</organism>
<dbReference type="AlphaFoldDB" id="A0A6P2CSW2"/>
<accession>A0A6P2CSW2</accession>
<dbReference type="Pfam" id="PF06458">
    <property type="entry name" value="MucBP"/>
    <property type="match status" value="1"/>
</dbReference>
<dbReference type="EMBL" id="SDGY01000001">
    <property type="protein sequence ID" value="TYC47357.1"/>
    <property type="molecule type" value="Genomic_DNA"/>
</dbReference>
<evidence type="ECO:0000259" key="2">
    <source>
        <dbReference type="Pfam" id="PF06458"/>
    </source>
</evidence>
<dbReference type="OrthoDB" id="2329985at2"/>
<evidence type="ECO:0000313" key="4">
    <source>
        <dbReference type="Proteomes" id="UP000442244"/>
    </source>
</evidence>
<dbReference type="InterPro" id="IPR009459">
    <property type="entry name" value="MucBP_dom"/>
</dbReference>
<sequence length="231" mass="26844">MANISPVWVYYKSIATNDDLCEPKRIDGKTGTSYDINPTSINDYQYIDSSEELSGRFESKPKTIKLYYRPQTWQAVHRINMYIETLTDVHIFQTPDEHLSENVGYLNSNTFWATHVRAITGNGQFWYQVGYKHWIRYDATQIKLSDVAPEIENINYFDDAEKNKSTQPNAVVNFLPDQFLEVYAEPYGLPIGSTSDGDFVTIIKEIHDDNEIVWYRLANKGWINSIYIDKL</sequence>
<keyword evidence="1" id="KW-0677">Repeat</keyword>
<comment type="caution">
    <text evidence="3">The sequence shown here is derived from an EMBL/GenBank/DDBJ whole genome shotgun (WGS) entry which is preliminary data.</text>
</comment>
<keyword evidence="4" id="KW-1185">Reference proteome</keyword>
<dbReference type="Gene3D" id="3.10.20.320">
    <property type="entry name" value="Putative peptidoglycan bound protein (lpxtg motif)"/>
    <property type="match status" value="1"/>
</dbReference>
<name>A0A6P2CSW2_9LACO</name>
<evidence type="ECO:0000313" key="3">
    <source>
        <dbReference type="EMBL" id="TYC47357.1"/>
    </source>
</evidence>
<protein>
    <recommendedName>
        <fullName evidence="2">MucBP domain-containing protein</fullName>
    </recommendedName>
</protein>
<gene>
    <name evidence="3" type="ORF">ESZ47_04245</name>
</gene>
<evidence type="ECO:0000256" key="1">
    <source>
        <dbReference type="ARBA" id="ARBA00022737"/>
    </source>
</evidence>
<dbReference type="Proteomes" id="UP000442244">
    <property type="component" value="Unassembled WGS sequence"/>
</dbReference>
<reference evidence="3 4" key="1">
    <citation type="submission" date="2019-01" db="EMBL/GenBank/DDBJ databases">
        <title>Leuconostoc litchii sp. nov., a novel lactic acid bacterium isolated from lychee.</title>
        <authorList>
            <person name="Wang L.-T."/>
        </authorList>
    </citation>
    <scope>NUCLEOTIDE SEQUENCE [LARGE SCALE GENOMIC DNA]</scope>
    <source>
        <strain evidence="3 4">MB7</strain>
    </source>
</reference>
<proteinExistence type="predicted"/>
<dbReference type="RefSeq" id="WP_148605052.1">
    <property type="nucleotide sequence ID" value="NZ_BSUV01000001.1"/>
</dbReference>
<feature type="domain" description="MucBP" evidence="2">
    <location>
        <begin position="6"/>
        <end position="69"/>
    </location>
</feature>